<feature type="domain" description="MOSC" evidence="1">
    <location>
        <begin position="28"/>
        <end position="170"/>
    </location>
</feature>
<dbReference type="GO" id="GO:0030170">
    <property type="term" value="F:pyridoxal phosphate binding"/>
    <property type="evidence" value="ECO:0007669"/>
    <property type="project" value="InterPro"/>
</dbReference>
<comment type="caution">
    <text evidence="2">The sequence shown here is derived from an EMBL/GenBank/DDBJ whole genome shotgun (WGS) entry which is preliminary data.</text>
</comment>
<dbReference type="Pfam" id="PF03473">
    <property type="entry name" value="MOSC"/>
    <property type="match status" value="1"/>
</dbReference>
<dbReference type="InterPro" id="IPR052353">
    <property type="entry name" value="Benzoxazolinone_Detox_Enz"/>
</dbReference>
<dbReference type="PANTHER" id="PTHR30212:SF2">
    <property type="entry name" value="PROTEIN YIIM"/>
    <property type="match status" value="1"/>
</dbReference>
<evidence type="ECO:0000313" key="2">
    <source>
        <dbReference type="EMBL" id="OWQ83203.1"/>
    </source>
</evidence>
<evidence type="ECO:0000259" key="1">
    <source>
        <dbReference type="PROSITE" id="PS51340"/>
    </source>
</evidence>
<organism evidence="2 3">
    <name type="scientific">Roseateles aquatilis</name>
    <dbReference type="NCBI Taxonomy" id="431061"/>
    <lineage>
        <taxon>Bacteria</taxon>
        <taxon>Pseudomonadati</taxon>
        <taxon>Pseudomonadota</taxon>
        <taxon>Betaproteobacteria</taxon>
        <taxon>Burkholderiales</taxon>
        <taxon>Sphaerotilaceae</taxon>
        <taxon>Roseateles</taxon>
    </lineage>
</organism>
<dbReference type="OrthoDB" id="9786134at2"/>
<dbReference type="SUPFAM" id="SSF50800">
    <property type="entry name" value="PK beta-barrel domain-like"/>
    <property type="match status" value="1"/>
</dbReference>
<dbReference type="PROSITE" id="PS51340">
    <property type="entry name" value="MOSC"/>
    <property type="match status" value="1"/>
</dbReference>
<gene>
    <name evidence="2" type="ORF">CDN99_26550</name>
</gene>
<sequence length="189" mass="20439">MQLLSVNTSRAEPLPIDGRTVLSGIRKKPVGAAVAVHPLGLAGDEQADPSVHGGLSKAVYAYPAEHYDFWRTVRAQAQVGGWDDSLPWGAMGENLSLSGLLESDAWIGDVLVFPGCELAVSEPRYPCFKFNAVMGFNKASKLMTQSGWCGFYLAVRQPGTIEAGQSFTVRPGPREVSIAELFRAKTRKD</sequence>
<dbReference type="Gene3D" id="2.40.33.20">
    <property type="entry name" value="PK beta-barrel domain-like"/>
    <property type="match status" value="1"/>
</dbReference>
<keyword evidence="3" id="KW-1185">Reference proteome</keyword>
<reference evidence="2 3" key="1">
    <citation type="journal article" date="2008" name="Int. J. Syst. Evol. Microbiol.">
        <title>Description of Roseateles aquatilis sp. nov. and Roseateles terrae sp. nov., in the class Betaproteobacteria, and emended description of the genus Roseateles.</title>
        <authorList>
            <person name="Gomila M."/>
            <person name="Bowien B."/>
            <person name="Falsen E."/>
            <person name="Moore E.R."/>
            <person name="Lalucat J."/>
        </authorList>
    </citation>
    <scope>NUCLEOTIDE SEQUENCE [LARGE SCALE GENOMIC DNA]</scope>
    <source>
        <strain evidence="2 3">CCUG 48205</strain>
    </source>
</reference>
<dbReference type="PANTHER" id="PTHR30212">
    <property type="entry name" value="PROTEIN YIIM"/>
    <property type="match status" value="1"/>
</dbReference>
<dbReference type="AlphaFoldDB" id="A0A246ISJ4"/>
<dbReference type="InterPro" id="IPR011037">
    <property type="entry name" value="Pyrv_Knase-like_insert_dom_sf"/>
</dbReference>
<dbReference type="GO" id="GO:0030151">
    <property type="term" value="F:molybdenum ion binding"/>
    <property type="evidence" value="ECO:0007669"/>
    <property type="project" value="InterPro"/>
</dbReference>
<proteinExistence type="predicted"/>
<dbReference type="EMBL" id="NIOF01000022">
    <property type="protein sequence ID" value="OWQ83203.1"/>
    <property type="molecule type" value="Genomic_DNA"/>
</dbReference>
<accession>A0A246ISJ4</accession>
<evidence type="ECO:0000313" key="3">
    <source>
        <dbReference type="Proteomes" id="UP000197468"/>
    </source>
</evidence>
<dbReference type="InterPro" id="IPR005302">
    <property type="entry name" value="MoCF_Sase_C"/>
</dbReference>
<name>A0A246ISJ4_9BURK</name>
<dbReference type="RefSeq" id="WP_088388535.1">
    <property type="nucleotide sequence ID" value="NZ_NIOF01000022.1"/>
</dbReference>
<protein>
    <submittedName>
        <fullName evidence="2">Sulfurase</fullName>
    </submittedName>
</protein>
<dbReference type="GO" id="GO:0003824">
    <property type="term" value="F:catalytic activity"/>
    <property type="evidence" value="ECO:0007669"/>
    <property type="project" value="InterPro"/>
</dbReference>
<dbReference type="Proteomes" id="UP000197468">
    <property type="component" value="Unassembled WGS sequence"/>
</dbReference>